<name>A0A8G0LB03_9HYPO</name>
<evidence type="ECO:0000256" key="1">
    <source>
        <dbReference type="SAM" id="MobiDB-lite"/>
    </source>
</evidence>
<protein>
    <submittedName>
        <fullName evidence="2">Uncharacterized protein</fullName>
    </submittedName>
</protein>
<keyword evidence="3" id="KW-1185">Reference proteome</keyword>
<feature type="compositionally biased region" description="Polar residues" evidence="1">
    <location>
        <begin position="85"/>
        <end position="96"/>
    </location>
</feature>
<proteinExistence type="predicted"/>
<dbReference type="Proteomes" id="UP000826661">
    <property type="component" value="Chromosome II"/>
</dbReference>
<reference evidence="2 3" key="1">
    <citation type="journal article" date="2021" name="BMC Genomics">
        <title>Telomere-to-telomere genome assembly of asparaginase-producing Trichoderma simmonsii.</title>
        <authorList>
            <person name="Chung D."/>
            <person name="Kwon Y.M."/>
            <person name="Yang Y."/>
        </authorList>
    </citation>
    <scope>NUCLEOTIDE SEQUENCE [LARGE SCALE GENOMIC DNA]</scope>
    <source>
        <strain evidence="2 3">GH-Sj1</strain>
    </source>
</reference>
<gene>
    <name evidence="2" type="ORF">H0G86_003769</name>
</gene>
<evidence type="ECO:0000313" key="3">
    <source>
        <dbReference type="Proteomes" id="UP000826661"/>
    </source>
</evidence>
<sequence length="139" mass="14923">MLVRLMSSSDPDSKCLTSYRNAGCSNQLMRQLLPAVQKCQHFGSFLSPAQGTGSHVCNNSTCRFIRRDPPLSPSNHPARGVGDGESSSLDINGRSQSRSGLQQLLTGCSVYCEHHRLSPGEWMDGLAFASNTGPPLGSN</sequence>
<evidence type="ECO:0000313" key="2">
    <source>
        <dbReference type="EMBL" id="QYS96529.1"/>
    </source>
</evidence>
<feature type="region of interest" description="Disordered" evidence="1">
    <location>
        <begin position="68"/>
        <end position="96"/>
    </location>
</feature>
<organism evidence="2 3">
    <name type="scientific">Trichoderma simmonsii</name>
    <dbReference type="NCBI Taxonomy" id="1491479"/>
    <lineage>
        <taxon>Eukaryota</taxon>
        <taxon>Fungi</taxon>
        <taxon>Dikarya</taxon>
        <taxon>Ascomycota</taxon>
        <taxon>Pezizomycotina</taxon>
        <taxon>Sordariomycetes</taxon>
        <taxon>Hypocreomycetidae</taxon>
        <taxon>Hypocreales</taxon>
        <taxon>Hypocreaceae</taxon>
        <taxon>Trichoderma</taxon>
    </lineage>
</organism>
<dbReference type="AlphaFoldDB" id="A0A8G0LB03"/>
<accession>A0A8G0LB03</accession>
<dbReference type="EMBL" id="CP075865">
    <property type="protein sequence ID" value="QYS96529.1"/>
    <property type="molecule type" value="Genomic_DNA"/>
</dbReference>